<evidence type="ECO:0000259" key="1">
    <source>
        <dbReference type="Pfam" id="PF05685"/>
    </source>
</evidence>
<dbReference type="InterPro" id="IPR011335">
    <property type="entry name" value="Restrct_endonuc-II-like"/>
</dbReference>
<dbReference type="EMBL" id="NHRY01000259">
    <property type="protein sequence ID" value="PPQ27415.1"/>
    <property type="molecule type" value="Genomic_DNA"/>
</dbReference>
<comment type="caution">
    <text evidence="2">The sequence shown here is derived from an EMBL/GenBank/DDBJ whole genome shotgun (WGS) entry which is preliminary data.</text>
</comment>
<reference evidence="2 3" key="1">
    <citation type="journal article" date="2018" name="Arch. Microbiol.">
        <title>New insights into the metabolic potential of the phototrophic purple bacterium Rhodopila globiformis DSM 161(T) from its draft genome sequence and evidence for a vanadium-dependent nitrogenase.</title>
        <authorList>
            <person name="Imhoff J.F."/>
            <person name="Rahn T."/>
            <person name="Kunzel S."/>
            <person name="Neulinger S.C."/>
        </authorList>
    </citation>
    <scope>NUCLEOTIDE SEQUENCE [LARGE SCALE GENOMIC DNA]</scope>
    <source>
        <strain evidence="2 3">DSM 161</strain>
    </source>
</reference>
<dbReference type="AlphaFoldDB" id="A0A2S6MYG3"/>
<dbReference type="InterPro" id="IPR012296">
    <property type="entry name" value="Nuclease_put_TT1808"/>
</dbReference>
<name>A0A2S6MYG3_RHOGL</name>
<dbReference type="Pfam" id="PF05685">
    <property type="entry name" value="Uma2"/>
    <property type="match status" value="1"/>
</dbReference>
<dbReference type="SUPFAM" id="SSF52980">
    <property type="entry name" value="Restriction endonuclease-like"/>
    <property type="match status" value="1"/>
</dbReference>
<sequence length="176" mass="19325">MSASLKPLTADEFLAWERAQPVRYEFDGIQPVAMTGGSFVHARAIARLITALGTRLQPPCEVIGPELKVLTAGRVRYPDASVVCSSPEDDRDTIEPTIVFEVLSPSTALTDRRVKAAEYAAVPGILACVMLETDRAEITVRRRSTGWEAEIIEGLDSELRLPEVGITIPMGDIYRR</sequence>
<evidence type="ECO:0000313" key="3">
    <source>
        <dbReference type="Proteomes" id="UP000239724"/>
    </source>
</evidence>
<dbReference type="PANTHER" id="PTHR36558">
    <property type="entry name" value="GLR1098 PROTEIN"/>
    <property type="match status" value="1"/>
</dbReference>
<organism evidence="2 3">
    <name type="scientific">Rhodopila globiformis</name>
    <name type="common">Rhodopseudomonas globiformis</name>
    <dbReference type="NCBI Taxonomy" id="1071"/>
    <lineage>
        <taxon>Bacteria</taxon>
        <taxon>Pseudomonadati</taxon>
        <taxon>Pseudomonadota</taxon>
        <taxon>Alphaproteobacteria</taxon>
        <taxon>Acetobacterales</taxon>
        <taxon>Acetobacteraceae</taxon>
        <taxon>Rhodopila</taxon>
    </lineage>
</organism>
<dbReference type="Gene3D" id="3.90.1570.10">
    <property type="entry name" value="tt1808, chain A"/>
    <property type="match status" value="1"/>
</dbReference>
<keyword evidence="3" id="KW-1185">Reference proteome</keyword>
<dbReference type="PANTHER" id="PTHR36558:SF1">
    <property type="entry name" value="RESTRICTION ENDONUCLEASE DOMAIN-CONTAINING PROTEIN-RELATED"/>
    <property type="match status" value="1"/>
</dbReference>
<dbReference type="OrthoDB" id="7262039at2"/>
<evidence type="ECO:0000313" key="2">
    <source>
        <dbReference type="EMBL" id="PPQ27415.1"/>
    </source>
</evidence>
<proteinExistence type="predicted"/>
<feature type="domain" description="Putative restriction endonuclease" evidence="1">
    <location>
        <begin position="11"/>
        <end position="162"/>
    </location>
</feature>
<dbReference type="CDD" id="cd06260">
    <property type="entry name" value="DUF820-like"/>
    <property type="match status" value="1"/>
</dbReference>
<gene>
    <name evidence="2" type="ORF">CCS01_27350</name>
</gene>
<accession>A0A2S6MYG3</accession>
<protein>
    <recommendedName>
        <fullName evidence="1">Putative restriction endonuclease domain-containing protein</fullName>
    </recommendedName>
</protein>
<dbReference type="InterPro" id="IPR008538">
    <property type="entry name" value="Uma2"/>
</dbReference>
<dbReference type="Proteomes" id="UP000239724">
    <property type="component" value="Unassembled WGS sequence"/>
</dbReference>
<dbReference type="RefSeq" id="WP_104522001.1">
    <property type="nucleotide sequence ID" value="NZ_NHRY01000259.1"/>
</dbReference>